<gene>
    <name evidence="6" type="ORF">PPROV_000914100</name>
</gene>
<evidence type="ECO:0000256" key="2">
    <source>
        <dbReference type="ARBA" id="ARBA00022737"/>
    </source>
</evidence>
<dbReference type="GO" id="GO:1990234">
    <property type="term" value="C:transferase complex"/>
    <property type="evidence" value="ECO:0007669"/>
    <property type="project" value="UniProtKB-ARBA"/>
</dbReference>
<dbReference type="EMBL" id="BNJQ01000029">
    <property type="protein sequence ID" value="GHP10410.1"/>
    <property type="molecule type" value="Genomic_DNA"/>
</dbReference>
<feature type="domain" description="Autophagy-related protein 16" evidence="5">
    <location>
        <begin position="33"/>
        <end position="159"/>
    </location>
</feature>
<reference evidence="6" key="1">
    <citation type="submission" date="2020-10" db="EMBL/GenBank/DDBJ databases">
        <title>Unveiling of a novel bifunctional photoreceptor, Dualchrome1, isolated from a cosmopolitan green alga.</title>
        <authorList>
            <person name="Suzuki S."/>
            <person name="Kawachi M."/>
        </authorList>
    </citation>
    <scope>NUCLEOTIDE SEQUENCE</scope>
    <source>
        <strain evidence="6">NIES 2893</strain>
    </source>
</reference>
<keyword evidence="1 3" id="KW-0853">WD repeat</keyword>
<dbReference type="Proteomes" id="UP000660262">
    <property type="component" value="Unassembled WGS sequence"/>
</dbReference>
<dbReference type="InterPro" id="IPR015943">
    <property type="entry name" value="WD40/YVTN_repeat-like_dom_sf"/>
</dbReference>
<dbReference type="CDD" id="cd22887">
    <property type="entry name" value="Atg16_CCD"/>
    <property type="match status" value="1"/>
</dbReference>
<dbReference type="InterPro" id="IPR001680">
    <property type="entry name" value="WD40_rpt"/>
</dbReference>
<proteinExistence type="predicted"/>
<dbReference type="PANTHER" id="PTHR22847:SF637">
    <property type="entry name" value="WD REPEAT DOMAIN 5B"/>
    <property type="match status" value="1"/>
</dbReference>
<feature type="region of interest" description="Disordered" evidence="4">
    <location>
        <begin position="33"/>
        <end position="57"/>
    </location>
</feature>
<dbReference type="PANTHER" id="PTHR22847">
    <property type="entry name" value="WD40 REPEAT PROTEIN"/>
    <property type="match status" value="1"/>
</dbReference>
<dbReference type="AlphaFoldDB" id="A0A830HX77"/>
<evidence type="ECO:0000256" key="4">
    <source>
        <dbReference type="SAM" id="MobiDB-lite"/>
    </source>
</evidence>
<dbReference type="OrthoDB" id="506888at2759"/>
<feature type="repeat" description="WD" evidence="3">
    <location>
        <begin position="348"/>
        <end position="392"/>
    </location>
</feature>
<dbReference type="InterPro" id="IPR013923">
    <property type="entry name" value="Autophagy-rel_prot_16_dom"/>
</dbReference>
<organism evidence="6 7">
    <name type="scientific">Pycnococcus provasolii</name>
    <dbReference type="NCBI Taxonomy" id="41880"/>
    <lineage>
        <taxon>Eukaryota</taxon>
        <taxon>Viridiplantae</taxon>
        <taxon>Chlorophyta</taxon>
        <taxon>Pseudoscourfieldiophyceae</taxon>
        <taxon>Pseudoscourfieldiales</taxon>
        <taxon>Pycnococcaceae</taxon>
        <taxon>Pycnococcus</taxon>
    </lineage>
</organism>
<dbReference type="Pfam" id="PF00400">
    <property type="entry name" value="WD40"/>
    <property type="match status" value="1"/>
</dbReference>
<feature type="compositionally biased region" description="Low complexity" evidence="4">
    <location>
        <begin position="34"/>
        <end position="46"/>
    </location>
</feature>
<dbReference type="PROSITE" id="PS50082">
    <property type="entry name" value="WD_REPEATS_2"/>
    <property type="match status" value="1"/>
</dbReference>
<keyword evidence="2" id="KW-0677">Repeat</keyword>
<name>A0A830HX77_9CHLO</name>
<dbReference type="Pfam" id="PF08614">
    <property type="entry name" value="ATG16"/>
    <property type="match status" value="1"/>
</dbReference>
<dbReference type="Gene3D" id="2.130.10.10">
    <property type="entry name" value="YVTN repeat-like/Quinoprotein amine dehydrogenase"/>
    <property type="match status" value="2"/>
</dbReference>
<keyword evidence="7" id="KW-1185">Reference proteome</keyword>
<dbReference type="SUPFAM" id="SSF50978">
    <property type="entry name" value="WD40 repeat-like"/>
    <property type="match status" value="1"/>
</dbReference>
<evidence type="ECO:0000313" key="6">
    <source>
        <dbReference type="EMBL" id="GHP10410.1"/>
    </source>
</evidence>
<evidence type="ECO:0000256" key="3">
    <source>
        <dbReference type="PROSITE-ProRule" id="PRU00221"/>
    </source>
</evidence>
<sequence>MSALTSRDDPQRCHLTSVLMQLHSARLLIRSLKSSSPSSSSSSSSSHQHQEVLSQLADAQKSRADALETLQKCKEQLSFLEAELHASKQTTQQLDDERKALQQIVDEERQKSANLSAELDARLTERDDAVGKLSDLQRENDELVARFLELKAQQAAAMNEAVSAHDEALVAMRRAQNDKAAAAHALANPAAAALYARGRESPNADAVGGGIPTGRLVWKKKGHSAACMSLDFWARRGEKTTSSSSSSSTGRTKEGLAAMAQWPLLTCGEDGACAVWDVTASSSAAASPTSNATPVAMLRSASTSSGRTTSSVLDVSVSPSGMYALISLADGSCRVVDLGRGGVERHALTGHTGKVLAASFLGTSDTNPLAVSCGADRALKLWSLDRGHCVRSWLCASRAGCLAVADSLVATGHFDGCVRLWDSRSDACVGTIEGVSQDGPIVAADAVPLSSGDAAAAFLGKMGAVSLVDLRAMAIRREVGRVKPAPLCGPRAISINAVAVAVGGVDGTVSIFDLSTTSTKPIAFGKDAHGDSGILSVGFDGTSGALATADKSGVVAVWR</sequence>
<dbReference type="InterPro" id="IPR036322">
    <property type="entry name" value="WD40_repeat_dom_sf"/>
</dbReference>
<evidence type="ECO:0000259" key="5">
    <source>
        <dbReference type="Pfam" id="PF08614"/>
    </source>
</evidence>
<evidence type="ECO:0000256" key="1">
    <source>
        <dbReference type="ARBA" id="ARBA00022574"/>
    </source>
</evidence>
<protein>
    <recommendedName>
        <fullName evidence="5">Autophagy-related protein 16 domain-containing protein</fullName>
    </recommendedName>
</protein>
<accession>A0A830HX77</accession>
<dbReference type="SMART" id="SM00320">
    <property type="entry name" value="WD40"/>
    <property type="match status" value="6"/>
</dbReference>
<comment type="caution">
    <text evidence="6">The sequence shown here is derived from an EMBL/GenBank/DDBJ whole genome shotgun (WGS) entry which is preliminary data.</text>
</comment>
<evidence type="ECO:0000313" key="7">
    <source>
        <dbReference type="Proteomes" id="UP000660262"/>
    </source>
</evidence>